<evidence type="ECO:0000313" key="1">
    <source>
        <dbReference type="EMBL" id="CAG8500255.1"/>
    </source>
</evidence>
<proteinExistence type="predicted"/>
<accession>A0ACA9L099</accession>
<organism evidence="1 2">
    <name type="scientific">Cetraspora pellucida</name>
    <dbReference type="NCBI Taxonomy" id="1433469"/>
    <lineage>
        <taxon>Eukaryota</taxon>
        <taxon>Fungi</taxon>
        <taxon>Fungi incertae sedis</taxon>
        <taxon>Mucoromycota</taxon>
        <taxon>Glomeromycotina</taxon>
        <taxon>Glomeromycetes</taxon>
        <taxon>Diversisporales</taxon>
        <taxon>Gigasporaceae</taxon>
        <taxon>Cetraspora</taxon>
    </lineage>
</organism>
<evidence type="ECO:0000313" key="2">
    <source>
        <dbReference type="Proteomes" id="UP000789366"/>
    </source>
</evidence>
<gene>
    <name evidence="1" type="ORF">SPELUC_LOCUS2979</name>
</gene>
<keyword evidence="2" id="KW-1185">Reference proteome</keyword>
<protein>
    <submittedName>
        <fullName evidence="1">14727_t:CDS:1</fullName>
    </submittedName>
</protein>
<dbReference type="Proteomes" id="UP000789366">
    <property type="component" value="Unassembled WGS sequence"/>
</dbReference>
<sequence>MRIVDHTQKLSTQLKPFSSYTSKDDMKYVLSKYGITDLYKMPCFKPEMVEIEDDDINLQRCLDYIKIMIDNMGPLIGRKEAVHSRYIDIILQNSLHIAKQITKKQISLDPEFEIIGIEASCDADYAFRMSKTNSGSEELVCITEAKRFTEEIGIVQNIVQLESAFYSNKKTKK</sequence>
<reference evidence="1" key="1">
    <citation type="submission" date="2021-06" db="EMBL/GenBank/DDBJ databases">
        <authorList>
            <person name="Kallberg Y."/>
            <person name="Tangrot J."/>
            <person name="Rosling A."/>
        </authorList>
    </citation>
    <scope>NUCLEOTIDE SEQUENCE</scope>
    <source>
        <strain evidence="1">28 12/20/2015</strain>
    </source>
</reference>
<name>A0ACA9L099_9GLOM</name>
<dbReference type="EMBL" id="CAJVPW010002156">
    <property type="protein sequence ID" value="CAG8500255.1"/>
    <property type="molecule type" value="Genomic_DNA"/>
</dbReference>
<comment type="caution">
    <text evidence="1">The sequence shown here is derived from an EMBL/GenBank/DDBJ whole genome shotgun (WGS) entry which is preliminary data.</text>
</comment>